<protein>
    <submittedName>
        <fullName evidence="2">Uncharacterized protein</fullName>
    </submittedName>
</protein>
<reference evidence="2 3" key="1">
    <citation type="journal article" date="2023" name="G3 (Bethesda)">
        <title>A chromosome-length genome assembly and annotation of blackberry (Rubus argutus, cv. 'Hillquist').</title>
        <authorList>
            <person name="Bruna T."/>
            <person name="Aryal R."/>
            <person name="Dudchenko O."/>
            <person name="Sargent D.J."/>
            <person name="Mead D."/>
            <person name="Buti M."/>
            <person name="Cavallini A."/>
            <person name="Hytonen T."/>
            <person name="Andres J."/>
            <person name="Pham M."/>
            <person name="Weisz D."/>
            <person name="Mascagni F."/>
            <person name="Usai G."/>
            <person name="Natali L."/>
            <person name="Bassil N."/>
            <person name="Fernandez G.E."/>
            <person name="Lomsadze A."/>
            <person name="Armour M."/>
            <person name="Olukolu B."/>
            <person name="Poorten T."/>
            <person name="Britton C."/>
            <person name="Davik J."/>
            <person name="Ashrafi H."/>
            <person name="Aiden E.L."/>
            <person name="Borodovsky M."/>
            <person name="Worthington M."/>
        </authorList>
    </citation>
    <scope>NUCLEOTIDE SEQUENCE [LARGE SCALE GENOMIC DNA]</scope>
    <source>
        <strain evidence="2">PI 553951</strain>
    </source>
</reference>
<keyword evidence="3" id="KW-1185">Reference proteome</keyword>
<gene>
    <name evidence="2" type="ORF">M0R45_026615</name>
</gene>
<evidence type="ECO:0000256" key="1">
    <source>
        <dbReference type="SAM" id="MobiDB-lite"/>
    </source>
</evidence>
<comment type="caution">
    <text evidence="2">The sequence shown here is derived from an EMBL/GenBank/DDBJ whole genome shotgun (WGS) entry which is preliminary data.</text>
</comment>
<dbReference type="EMBL" id="JBEDUW010000005">
    <property type="protein sequence ID" value="KAK9929519.1"/>
    <property type="molecule type" value="Genomic_DNA"/>
</dbReference>
<feature type="region of interest" description="Disordered" evidence="1">
    <location>
        <begin position="1"/>
        <end position="35"/>
    </location>
</feature>
<sequence>MPRPCPVQSHPKSPRRRRRAQLQSAGPPLPTPRSTHVAAACSHAAVISLSLFHHCTIATTASPSLPLAAAKERK</sequence>
<dbReference type="Proteomes" id="UP001457282">
    <property type="component" value="Unassembled WGS sequence"/>
</dbReference>
<evidence type="ECO:0000313" key="2">
    <source>
        <dbReference type="EMBL" id="KAK9929519.1"/>
    </source>
</evidence>
<name>A0AAW1X0E7_RUBAR</name>
<proteinExistence type="predicted"/>
<dbReference type="AlphaFoldDB" id="A0AAW1X0E7"/>
<evidence type="ECO:0000313" key="3">
    <source>
        <dbReference type="Proteomes" id="UP001457282"/>
    </source>
</evidence>
<accession>A0AAW1X0E7</accession>
<organism evidence="2 3">
    <name type="scientific">Rubus argutus</name>
    <name type="common">Southern blackberry</name>
    <dbReference type="NCBI Taxonomy" id="59490"/>
    <lineage>
        <taxon>Eukaryota</taxon>
        <taxon>Viridiplantae</taxon>
        <taxon>Streptophyta</taxon>
        <taxon>Embryophyta</taxon>
        <taxon>Tracheophyta</taxon>
        <taxon>Spermatophyta</taxon>
        <taxon>Magnoliopsida</taxon>
        <taxon>eudicotyledons</taxon>
        <taxon>Gunneridae</taxon>
        <taxon>Pentapetalae</taxon>
        <taxon>rosids</taxon>
        <taxon>fabids</taxon>
        <taxon>Rosales</taxon>
        <taxon>Rosaceae</taxon>
        <taxon>Rosoideae</taxon>
        <taxon>Rosoideae incertae sedis</taxon>
        <taxon>Rubus</taxon>
    </lineage>
</organism>